<dbReference type="Gene3D" id="2.40.10.10">
    <property type="entry name" value="Trypsin-like serine proteases"/>
    <property type="match status" value="2"/>
</dbReference>
<evidence type="ECO:0000256" key="2">
    <source>
        <dbReference type="SAM" id="MobiDB-lite"/>
    </source>
</evidence>
<dbReference type="EMBL" id="BAAAUT010000108">
    <property type="protein sequence ID" value="GAA3167232.1"/>
    <property type="molecule type" value="Genomic_DNA"/>
</dbReference>
<evidence type="ECO:0000256" key="3">
    <source>
        <dbReference type="SAM" id="SignalP"/>
    </source>
</evidence>
<dbReference type="InterPro" id="IPR018114">
    <property type="entry name" value="TRYPSIN_HIS"/>
</dbReference>
<evidence type="ECO:0000313" key="4">
    <source>
        <dbReference type="EMBL" id="GAA3167232.1"/>
    </source>
</evidence>
<dbReference type="PANTHER" id="PTHR15462">
    <property type="entry name" value="SERINE PROTEASE"/>
    <property type="match status" value="1"/>
</dbReference>
<proteinExistence type="predicted"/>
<evidence type="ECO:0000256" key="1">
    <source>
        <dbReference type="ARBA" id="ARBA00022729"/>
    </source>
</evidence>
<name>A0ABP6P474_9ACTN</name>
<keyword evidence="5" id="KW-1185">Reference proteome</keyword>
<sequence>MTPSLALLAAAPLVIGLTSVPLTGATTTEHGRGVVGSVAAVLTASPAHTTGRAARTGRSAQADRTGEARRHVRGADVVERTAARSRAEQRRVLEYWTPDRMERAVPLDLLDTLTGALTGRSEALGQRPDLLSLDSSLVPDAPGAAPERRRAAPPSPERRRAAPPAPERRRTARAAQAPRTAAVTSGARWSAGGAVRATTGRVFLTLGGVDFVCSASAVRSANRDLVVTAGHCVKDGKGAWAENWTFVPGYDRGSRPYGQFTARRMFVAGPWSRSADDSHDIGMVALNTRGGRHLTDIVGAQDIAFNQARGRHAYGFGFPVDPPYDGEHMIYCAGPVREDPHGQTRDQGLRCNMTAGSSGGPWFTDFDPVTGRGTITSVSSFKYSDDHGTMYGPYFGDTARALYLAAQRS</sequence>
<feature type="compositionally biased region" description="Basic and acidic residues" evidence="2">
    <location>
        <begin position="146"/>
        <end position="160"/>
    </location>
</feature>
<feature type="compositionally biased region" description="Low complexity" evidence="2">
    <location>
        <begin position="173"/>
        <end position="182"/>
    </location>
</feature>
<evidence type="ECO:0000313" key="5">
    <source>
        <dbReference type="Proteomes" id="UP001500320"/>
    </source>
</evidence>
<reference evidence="5" key="1">
    <citation type="journal article" date="2019" name="Int. J. Syst. Evol. Microbiol.">
        <title>The Global Catalogue of Microorganisms (GCM) 10K type strain sequencing project: providing services to taxonomists for standard genome sequencing and annotation.</title>
        <authorList>
            <consortium name="The Broad Institute Genomics Platform"/>
            <consortium name="The Broad Institute Genome Sequencing Center for Infectious Disease"/>
            <person name="Wu L."/>
            <person name="Ma J."/>
        </authorList>
    </citation>
    <scope>NUCLEOTIDE SEQUENCE [LARGE SCALE GENOMIC DNA]</scope>
    <source>
        <strain evidence="5">JCM 9373</strain>
    </source>
</reference>
<organism evidence="4 5">
    <name type="scientific">Planomonospora alba</name>
    <dbReference type="NCBI Taxonomy" id="161354"/>
    <lineage>
        <taxon>Bacteria</taxon>
        <taxon>Bacillati</taxon>
        <taxon>Actinomycetota</taxon>
        <taxon>Actinomycetes</taxon>
        <taxon>Streptosporangiales</taxon>
        <taxon>Streptosporangiaceae</taxon>
        <taxon>Planomonospora</taxon>
    </lineage>
</organism>
<gene>
    <name evidence="4" type="ORF">GCM10010466_67380</name>
</gene>
<dbReference type="InterPro" id="IPR009003">
    <property type="entry name" value="Peptidase_S1_PA"/>
</dbReference>
<protein>
    <submittedName>
        <fullName evidence="4">Uncharacterized protein</fullName>
    </submittedName>
</protein>
<dbReference type="PROSITE" id="PS00134">
    <property type="entry name" value="TRYPSIN_HIS"/>
    <property type="match status" value="1"/>
</dbReference>
<feature type="region of interest" description="Disordered" evidence="2">
    <location>
        <begin position="48"/>
        <end position="69"/>
    </location>
</feature>
<keyword evidence="1 3" id="KW-0732">Signal</keyword>
<feature type="compositionally biased region" description="Low complexity" evidence="2">
    <location>
        <begin position="129"/>
        <end position="145"/>
    </location>
</feature>
<feature type="region of interest" description="Disordered" evidence="2">
    <location>
        <begin position="128"/>
        <end position="185"/>
    </location>
</feature>
<dbReference type="Proteomes" id="UP001500320">
    <property type="component" value="Unassembled WGS sequence"/>
</dbReference>
<dbReference type="RefSeq" id="WP_344866839.1">
    <property type="nucleotide sequence ID" value="NZ_BAAAUT010000108.1"/>
</dbReference>
<dbReference type="InterPro" id="IPR050966">
    <property type="entry name" value="Glutamyl_endopeptidase"/>
</dbReference>
<dbReference type="SUPFAM" id="SSF50494">
    <property type="entry name" value="Trypsin-like serine proteases"/>
    <property type="match status" value="1"/>
</dbReference>
<dbReference type="InterPro" id="IPR043504">
    <property type="entry name" value="Peptidase_S1_PA_chymotrypsin"/>
</dbReference>
<feature type="chain" id="PRO_5047083423" evidence="3">
    <location>
        <begin position="25"/>
        <end position="409"/>
    </location>
</feature>
<comment type="caution">
    <text evidence="4">The sequence shown here is derived from an EMBL/GenBank/DDBJ whole genome shotgun (WGS) entry which is preliminary data.</text>
</comment>
<feature type="signal peptide" evidence="3">
    <location>
        <begin position="1"/>
        <end position="24"/>
    </location>
</feature>
<accession>A0ABP6P474</accession>